<comment type="similarity">
    <text evidence="2 7">Belongs to the E2F/DP family.</text>
</comment>
<evidence type="ECO:0000256" key="1">
    <source>
        <dbReference type="ARBA" id="ARBA00004123"/>
    </source>
</evidence>
<proteinExistence type="inferred from homology"/>
<comment type="subcellular location">
    <subcellularLocation>
        <location evidence="1 7">Nucleus</location>
    </subcellularLocation>
</comment>
<evidence type="ECO:0000259" key="9">
    <source>
        <dbReference type="SMART" id="SM01372"/>
    </source>
</evidence>
<dbReference type="Proteomes" id="UP001516464">
    <property type="component" value="Unassembled WGS sequence"/>
</dbReference>
<evidence type="ECO:0000259" key="8">
    <source>
        <dbReference type="SMART" id="SM01138"/>
    </source>
</evidence>
<dbReference type="SMART" id="SM01138">
    <property type="entry name" value="DP"/>
    <property type="match status" value="1"/>
</dbReference>
<evidence type="ECO:0000256" key="7">
    <source>
        <dbReference type="RuleBase" id="RU003796"/>
    </source>
</evidence>
<dbReference type="InterPro" id="IPR015648">
    <property type="entry name" value="Transcrpt_fac_DP"/>
</dbReference>
<dbReference type="SMART" id="SM01372">
    <property type="entry name" value="E2F_TDP"/>
    <property type="match status" value="1"/>
</dbReference>
<dbReference type="InterPro" id="IPR036390">
    <property type="entry name" value="WH_DNA-bd_sf"/>
</dbReference>
<accession>A0ABQ7I1L2</accession>
<dbReference type="InterPro" id="IPR036388">
    <property type="entry name" value="WH-like_DNA-bd_sf"/>
</dbReference>
<keyword evidence="5 7" id="KW-0804">Transcription</keyword>
<dbReference type="Pfam" id="PF02319">
    <property type="entry name" value="WHD_E2F_TDP"/>
    <property type="match status" value="1"/>
</dbReference>
<dbReference type="InterPro" id="IPR003316">
    <property type="entry name" value="E2F_WHTH_DNA-bd_dom"/>
</dbReference>
<evidence type="ECO:0000313" key="10">
    <source>
        <dbReference type="EMBL" id="KAF7684357.1"/>
    </source>
</evidence>
<dbReference type="InterPro" id="IPR037241">
    <property type="entry name" value="E2F-DP_heterodim"/>
</dbReference>
<organism evidence="10 11">
    <name type="scientific">Astathelohania contejeani</name>
    <dbReference type="NCBI Taxonomy" id="164912"/>
    <lineage>
        <taxon>Eukaryota</taxon>
        <taxon>Fungi</taxon>
        <taxon>Fungi incertae sedis</taxon>
        <taxon>Microsporidia</taxon>
        <taxon>Astathelohaniidae</taxon>
        <taxon>Astathelohania</taxon>
    </lineage>
</organism>
<dbReference type="PANTHER" id="PTHR12548:SF9">
    <property type="entry name" value="TRANSCRIPTION FACTOR DP"/>
    <property type="match status" value="1"/>
</dbReference>
<dbReference type="SUPFAM" id="SSF46785">
    <property type="entry name" value="Winged helix' DNA-binding domain"/>
    <property type="match status" value="1"/>
</dbReference>
<keyword evidence="6 7" id="KW-0539">Nucleus</keyword>
<dbReference type="Gene3D" id="1.20.140.80">
    <property type="entry name" value="Transcription factor DP"/>
    <property type="match status" value="1"/>
</dbReference>
<dbReference type="InterPro" id="IPR038168">
    <property type="entry name" value="TF_DP_C_sf"/>
</dbReference>
<dbReference type="EMBL" id="SBIQ01000017">
    <property type="protein sequence ID" value="KAF7684357.1"/>
    <property type="molecule type" value="Genomic_DNA"/>
</dbReference>
<evidence type="ECO:0000313" key="11">
    <source>
        <dbReference type="Proteomes" id="UP001516464"/>
    </source>
</evidence>
<keyword evidence="4 7" id="KW-0238">DNA-binding</keyword>
<dbReference type="SUPFAM" id="SSF144074">
    <property type="entry name" value="E2F-DP heterodimerization region"/>
    <property type="match status" value="1"/>
</dbReference>
<keyword evidence="11" id="KW-1185">Reference proteome</keyword>
<dbReference type="Gene3D" id="1.10.10.10">
    <property type="entry name" value="Winged helix-like DNA-binding domain superfamily/Winged helix DNA-binding domain"/>
    <property type="match status" value="1"/>
</dbReference>
<name>A0ABQ7I1L2_9MICR</name>
<comment type="caution">
    <text evidence="10">The sequence shown here is derived from an EMBL/GenBank/DDBJ whole genome shotgun (WGS) entry which is preliminary data.</text>
</comment>
<dbReference type="InterPro" id="IPR014889">
    <property type="entry name" value="Transc_factor_DP_C"/>
</dbReference>
<feature type="domain" description="Transcription factor DP C-terminal" evidence="8">
    <location>
        <begin position="71"/>
        <end position="189"/>
    </location>
</feature>
<evidence type="ECO:0000256" key="2">
    <source>
        <dbReference type="ARBA" id="ARBA00010940"/>
    </source>
</evidence>
<keyword evidence="3 7" id="KW-0805">Transcription regulation</keyword>
<evidence type="ECO:0000256" key="5">
    <source>
        <dbReference type="ARBA" id="ARBA00023163"/>
    </source>
</evidence>
<evidence type="ECO:0000256" key="4">
    <source>
        <dbReference type="ARBA" id="ARBA00023125"/>
    </source>
</evidence>
<evidence type="ECO:0000256" key="3">
    <source>
        <dbReference type="ARBA" id="ARBA00023015"/>
    </source>
</evidence>
<reference evidence="10 11" key="1">
    <citation type="submission" date="2019-01" db="EMBL/GenBank/DDBJ databases">
        <title>Genomes sequencing and comparative genomics of infectious freshwater microsporidia, Cucumispora dikerogammari and Thelohania contejeani.</title>
        <authorList>
            <person name="Cormier A."/>
            <person name="Giraud I."/>
            <person name="Wattier R."/>
            <person name="Teixeira M."/>
            <person name="Grandjean F."/>
            <person name="Rigaud T."/>
            <person name="Cordaux R."/>
        </authorList>
    </citation>
    <scope>NUCLEOTIDE SEQUENCE [LARGE SCALE GENOMIC DNA]</scope>
    <source>
        <strain evidence="10">T1</strain>
        <tissue evidence="10">Spores</tissue>
    </source>
</reference>
<gene>
    <name evidence="10" type="primary">dpl-1</name>
    <name evidence="10" type="ORF">TCON_0464</name>
</gene>
<protein>
    <submittedName>
        <fullName evidence="10">Transcription factor dpl-1</fullName>
    </submittedName>
</protein>
<sequence length="198" mass="23461">MQLSSDPFSTNRRDGLKHISRSVKEVFLRREQCTYECLCFEIDATNTNTMRRRVYDVLSVMRALNIVTKNKRTYTLNQPSGREEAIERKQEEVERLKDMKRVLQYIIEKNTNKKNTNVERLYLPFMILITDTNAEMTCETNEEQSYFKIRCNKKMEIIEDLDVLKEIYKIDEKNKLNIGNGGIGSFDEDINDIYDFIV</sequence>
<evidence type="ECO:0000256" key="6">
    <source>
        <dbReference type="ARBA" id="ARBA00023242"/>
    </source>
</evidence>
<dbReference type="Pfam" id="PF08781">
    <property type="entry name" value="DP"/>
    <property type="match status" value="1"/>
</dbReference>
<feature type="domain" description="E2F/DP family winged-helix DNA-binding" evidence="9">
    <location>
        <begin position="11"/>
        <end position="78"/>
    </location>
</feature>
<dbReference type="PANTHER" id="PTHR12548">
    <property type="entry name" value="TRANSCRIPTION FACTOR DP"/>
    <property type="match status" value="1"/>
</dbReference>